<comment type="subcellular location">
    <subcellularLocation>
        <location evidence="1">Membrane</location>
        <topology evidence="1">Single-pass membrane protein</topology>
    </subcellularLocation>
</comment>
<gene>
    <name evidence="9" type="ORF">RJ640_028655</name>
</gene>
<reference evidence="9" key="1">
    <citation type="submission" date="2022-12" db="EMBL/GenBank/DDBJ databases">
        <title>Draft genome assemblies for two species of Escallonia (Escalloniales).</title>
        <authorList>
            <person name="Chanderbali A."/>
            <person name="Dervinis C."/>
            <person name="Anghel I."/>
            <person name="Soltis D."/>
            <person name="Soltis P."/>
            <person name="Zapata F."/>
        </authorList>
    </citation>
    <scope>NUCLEOTIDE SEQUENCE</scope>
    <source>
        <strain evidence="9">UCBG92.1500</strain>
        <tissue evidence="9">Leaf</tissue>
    </source>
</reference>
<sequence length="306" mass="33390">MRFLTSLTSCRKLRVLGLENNRLNGFLPISIGNLSTSLEKLWLGGNGIKGTIPREIGNLLENDFNGSIPTTIAHLQKLQGLDLSDNQIRGPIPTEFCHLPNLDRLFLTRNQFSGPVLACLGNVSSLRHLNLIHSGKPMEPQGSFELDVSSNSLSVDLPSGLGSFTVAQLINLSVNQFSGDMSATIGGLQNLVDLSLAHNTLRGYIPETFGSLISLVTLDLFRNNLSGVIPKSLEGLSHLRYFNISFNELSGEIPSGGPFKNFTSQSFVSNEALCGFTQFGVPQCHVVYQSRITKIVVIISFYLLCH</sequence>
<keyword evidence="3" id="KW-0433">Leucine-rich repeat</keyword>
<dbReference type="InterPro" id="IPR032675">
    <property type="entry name" value="LRR_dom_sf"/>
</dbReference>
<dbReference type="PANTHER" id="PTHR27008:SF585">
    <property type="entry name" value="PROTEIN KINASE DOMAIN-CONTAINING PROTEIN"/>
    <property type="match status" value="1"/>
</dbReference>
<keyword evidence="6" id="KW-1133">Transmembrane helix</keyword>
<dbReference type="EMBL" id="JAVXUO010001170">
    <property type="protein sequence ID" value="KAK2985341.1"/>
    <property type="molecule type" value="Genomic_DNA"/>
</dbReference>
<comment type="similarity">
    <text evidence="2">Belongs to the RLP family.</text>
</comment>
<name>A0AA88RLW2_9ASTE</name>
<accession>A0AA88RLW2</accession>
<keyword evidence="10" id="KW-1185">Reference proteome</keyword>
<keyword evidence="7" id="KW-0472">Membrane</keyword>
<dbReference type="Pfam" id="PF00560">
    <property type="entry name" value="LRR_1"/>
    <property type="match status" value="2"/>
</dbReference>
<evidence type="ECO:0000256" key="8">
    <source>
        <dbReference type="ARBA" id="ARBA00023180"/>
    </source>
</evidence>
<evidence type="ECO:0000256" key="2">
    <source>
        <dbReference type="ARBA" id="ARBA00009592"/>
    </source>
</evidence>
<dbReference type="PANTHER" id="PTHR27008">
    <property type="entry name" value="OS04G0122200 PROTEIN"/>
    <property type="match status" value="1"/>
</dbReference>
<proteinExistence type="inferred from homology"/>
<comment type="caution">
    <text evidence="9">The sequence shown here is derived from an EMBL/GenBank/DDBJ whole genome shotgun (WGS) entry which is preliminary data.</text>
</comment>
<dbReference type="InterPro" id="IPR003591">
    <property type="entry name" value="Leu-rich_rpt_typical-subtyp"/>
</dbReference>
<dbReference type="InterPro" id="IPR051809">
    <property type="entry name" value="Plant_receptor-like_S/T_kinase"/>
</dbReference>
<dbReference type="SMART" id="SM00369">
    <property type="entry name" value="LRR_TYP"/>
    <property type="match status" value="4"/>
</dbReference>
<dbReference type="SUPFAM" id="SSF52058">
    <property type="entry name" value="L domain-like"/>
    <property type="match status" value="1"/>
</dbReference>
<evidence type="ECO:0000256" key="5">
    <source>
        <dbReference type="ARBA" id="ARBA00022737"/>
    </source>
</evidence>
<dbReference type="InterPro" id="IPR001611">
    <property type="entry name" value="Leu-rich_rpt"/>
</dbReference>
<evidence type="ECO:0000313" key="10">
    <source>
        <dbReference type="Proteomes" id="UP001187471"/>
    </source>
</evidence>
<dbReference type="Proteomes" id="UP001187471">
    <property type="component" value="Unassembled WGS sequence"/>
</dbReference>
<dbReference type="GO" id="GO:0016020">
    <property type="term" value="C:membrane"/>
    <property type="evidence" value="ECO:0007669"/>
    <property type="project" value="UniProtKB-SubCell"/>
</dbReference>
<dbReference type="FunFam" id="3.80.10.10:FF:000111">
    <property type="entry name" value="LRR receptor-like serine/threonine-protein kinase ERECTA"/>
    <property type="match status" value="1"/>
</dbReference>
<evidence type="ECO:0000256" key="6">
    <source>
        <dbReference type="ARBA" id="ARBA00022989"/>
    </source>
</evidence>
<evidence type="ECO:0000256" key="7">
    <source>
        <dbReference type="ARBA" id="ARBA00023136"/>
    </source>
</evidence>
<dbReference type="GO" id="GO:0006952">
    <property type="term" value="P:defense response"/>
    <property type="evidence" value="ECO:0007669"/>
    <property type="project" value="UniProtKB-ARBA"/>
</dbReference>
<protein>
    <submittedName>
        <fullName evidence="9">Uncharacterized protein</fullName>
    </submittedName>
</protein>
<evidence type="ECO:0000256" key="3">
    <source>
        <dbReference type="ARBA" id="ARBA00022614"/>
    </source>
</evidence>
<evidence type="ECO:0000256" key="1">
    <source>
        <dbReference type="ARBA" id="ARBA00004167"/>
    </source>
</evidence>
<dbReference type="Gene3D" id="3.80.10.10">
    <property type="entry name" value="Ribonuclease Inhibitor"/>
    <property type="match status" value="1"/>
</dbReference>
<evidence type="ECO:0000256" key="4">
    <source>
        <dbReference type="ARBA" id="ARBA00022692"/>
    </source>
</evidence>
<organism evidence="9 10">
    <name type="scientific">Escallonia rubra</name>
    <dbReference type="NCBI Taxonomy" id="112253"/>
    <lineage>
        <taxon>Eukaryota</taxon>
        <taxon>Viridiplantae</taxon>
        <taxon>Streptophyta</taxon>
        <taxon>Embryophyta</taxon>
        <taxon>Tracheophyta</taxon>
        <taxon>Spermatophyta</taxon>
        <taxon>Magnoliopsida</taxon>
        <taxon>eudicotyledons</taxon>
        <taxon>Gunneridae</taxon>
        <taxon>Pentapetalae</taxon>
        <taxon>asterids</taxon>
        <taxon>campanulids</taxon>
        <taxon>Escalloniales</taxon>
        <taxon>Escalloniaceae</taxon>
        <taxon>Escallonia</taxon>
    </lineage>
</organism>
<keyword evidence="4" id="KW-0812">Transmembrane</keyword>
<keyword evidence="5" id="KW-0677">Repeat</keyword>
<keyword evidence="8" id="KW-0325">Glycoprotein</keyword>
<dbReference type="Pfam" id="PF13855">
    <property type="entry name" value="LRR_8"/>
    <property type="match status" value="2"/>
</dbReference>
<dbReference type="GO" id="GO:0051707">
    <property type="term" value="P:response to other organism"/>
    <property type="evidence" value="ECO:0007669"/>
    <property type="project" value="UniProtKB-ARBA"/>
</dbReference>
<dbReference type="AlphaFoldDB" id="A0AA88RLW2"/>
<evidence type="ECO:0000313" key="9">
    <source>
        <dbReference type="EMBL" id="KAK2985341.1"/>
    </source>
</evidence>